<gene>
    <name evidence="3" type="ORF">ACHKAR_05050</name>
</gene>
<dbReference type="RefSeq" id="WP_395416433.1">
    <property type="nucleotide sequence ID" value="NZ_JBIPKE010000013.1"/>
</dbReference>
<evidence type="ECO:0000259" key="2">
    <source>
        <dbReference type="Pfam" id="PF22725"/>
    </source>
</evidence>
<dbReference type="SUPFAM" id="SSF51735">
    <property type="entry name" value="NAD(P)-binding Rossmann-fold domains"/>
    <property type="match status" value="1"/>
</dbReference>
<organism evidence="3 4">
    <name type="scientific">Marinoscillum luteum</name>
    <dbReference type="NCBI Taxonomy" id="861051"/>
    <lineage>
        <taxon>Bacteria</taxon>
        <taxon>Pseudomonadati</taxon>
        <taxon>Bacteroidota</taxon>
        <taxon>Cytophagia</taxon>
        <taxon>Cytophagales</taxon>
        <taxon>Reichenbachiellaceae</taxon>
        <taxon>Marinoscillum</taxon>
    </lineage>
</organism>
<accession>A0ABW7N5S0</accession>
<dbReference type="Pfam" id="PF22725">
    <property type="entry name" value="GFO_IDH_MocA_C3"/>
    <property type="match status" value="1"/>
</dbReference>
<comment type="caution">
    <text evidence="3">The sequence shown here is derived from an EMBL/GenBank/DDBJ whole genome shotgun (WGS) entry which is preliminary data.</text>
</comment>
<dbReference type="PANTHER" id="PTHR43708">
    <property type="entry name" value="CONSERVED EXPRESSED OXIDOREDUCTASE (EUROFUNG)"/>
    <property type="match status" value="1"/>
</dbReference>
<dbReference type="Gene3D" id="3.40.50.720">
    <property type="entry name" value="NAD(P)-binding Rossmann-like Domain"/>
    <property type="match status" value="1"/>
</dbReference>
<sequence>MMMYKFLLSLGIMILTSFQLLAQKEPVKVGVVGLTHTHVHWILGREDRGDIQVVGIVEPNRDLAERYSDQHGFPMSIVFDSMDEMIDRTHPEAVTAFGTIYEHLEVVEKCAPLGIHVMVEKPLAVSLEHAKKMQALAQAHHIHLLTNYETTWYPSNHKAYELLKSGAVGDLRKVIIRDGHKGPKKIGVNDEFLDWLTDPVQNGGGAIMDFGCYGANLMTWLQDGQKPNTVTAITQQLQPENNPKVDDEAIIILTYDDSNAIIEALWNWPIGRKDMDIYGLTGAIYADNRNQLRVRMTEGYDGYQEEFHQLEERPAPLNDPFALLAAVIHNEVVLSAYEPSSLQNNMIVMEILEAARKSAETGKTITLDK</sequence>
<dbReference type="Pfam" id="PF01408">
    <property type="entry name" value="GFO_IDH_MocA"/>
    <property type="match status" value="1"/>
</dbReference>
<dbReference type="Proteomes" id="UP001610063">
    <property type="component" value="Unassembled WGS sequence"/>
</dbReference>
<feature type="domain" description="GFO/IDH/MocA-like oxidoreductase" evidence="2">
    <location>
        <begin position="158"/>
        <end position="284"/>
    </location>
</feature>
<dbReference type="InterPro" id="IPR000683">
    <property type="entry name" value="Gfo/Idh/MocA-like_OxRdtase_N"/>
</dbReference>
<feature type="domain" description="Gfo/Idh/MocA-like oxidoreductase N-terminal" evidence="1">
    <location>
        <begin position="28"/>
        <end position="145"/>
    </location>
</feature>
<dbReference type="PANTHER" id="PTHR43708:SF8">
    <property type="entry name" value="OXIDOREDUCTASE"/>
    <property type="match status" value="1"/>
</dbReference>
<evidence type="ECO:0000313" key="4">
    <source>
        <dbReference type="Proteomes" id="UP001610063"/>
    </source>
</evidence>
<dbReference type="InterPro" id="IPR055170">
    <property type="entry name" value="GFO_IDH_MocA-like_dom"/>
</dbReference>
<evidence type="ECO:0000259" key="1">
    <source>
        <dbReference type="Pfam" id="PF01408"/>
    </source>
</evidence>
<dbReference type="InterPro" id="IPR036291">
    <property type="entry name" value="NAD(P)-bd_dom_sf"/>
</dbReference>
<protein>
    <submittedName>
        <fullName evidence="3">Gfo/Idh/MocA family protein</fullName>
    </submittedName>
</protein>
<dbReference type="Gene3D" id="3.30.360.10">
    <property type="entry name" value="Dihydrodipicolinate Reductase, domain 2"/>
    <property type="match status" value="1"/>
</dbReference>
<dbReference type="EMBL" id="JBIPKE010000013">
    <property type="protein sequence ID" value="MFH6982791.1"/>
    <property type="molecule type" value="Genomic_DNA"/>
</dbReference>
<evidence type="ECO:0000313" key="3">
    <source>
        <dbReference type="EMBL" id="MFH6982791.1"/>
    </source>
</evidence>
<name>A0ABW7N5S0_9BACT</name>
<dbReference type="InterPro" id="IPR051317">
    <property type="entry name" value="Gfo/Idh/MocA_oxidoreduct"/>
</dbReference>
<dbReference type="SUPFAM" id="SSF55347">
    <property type="entry name" value="Glyceraldehyde-3-phosphate dehydrogenase-like, C-terminal domain"/>
    <property type="match status" value="1"/>
</dbReference>
<keyword evidence="4" id="KW-1185">Reference proteome</keyword>
<proteinExistence type="predicted"/>
<reference evidence="3 4" key="1">
    <citation type="journal article" date="2013" name="Int. J. Syst. Evol. Microbiol.">
        <title>Marinoscillum luteum sp. nov., isolated from marine sediment.</title>
        <authorList>
            <person name="Cha I.T."/>
            <person name="Park S.J."/>
            <person name="Kim S.J."/>
            <person name="Kim J.G."/>
            <person name="Jung M.Y."/>
            <person name="Shin K.S."/>
            <person name="Kwon K.K."/>
            <person name="Yang S.H."/>
            <person name="Seo Y.S."/>
            <person name="Rhee S.K."/>
        </authorList>
    </citation>
    <scope>NUCLEOTIDE SEQUENCE [LARGE SCALE GENOMIC DNA]</scope>
    <source>
        <strain evidence="3 4">KCTC 23939</strain>
    </source>
</reference>